<dbReference type="EC" id="1.1.1.369" evidence="4"/>
<dbReference type="Pfam" id="PF02894">
    <property type="entry name" value="GFO_IDH_MocA_C"/>
    <property type="match status" value="1"/>
</dbReference>
<dbReference type="EMBL" id="JADPKZ010000033">
    <property type="protein sequence ID" value="MBF8377137.1"/>
    <property type="molecule type" value="Genomic_DNA"/>
</dbReference>
<evidence type="ECO:0000313" key="8">
    <source>
        <dbReference type="Proteomes" id="UP000642910"/>
    </source>
</evidence>
<dbReference type="HAMAP" id="MF_01671">
    <property type="entry name" value="IolG"/>
    <property type="match status" value="1"/>
</dbReference>
<proteinExistence type="inferred from homology"/>
<name>A0ABS0F1I3_9BACL</name>
<comment type="similarity">
    <text evidence="1 4">Belongs to the Gfo/Idh/MocA family.</text>
</comment>
<evidence type="ECO:0000259" key="5">
    <source>
        <dbReference type="Pfam" id="PF01408"/>
    </source>
</evidence>
<keyword evidence="3 4" id="KW-0520">NAD</keyword>
<comment type="subunit">
    <text evidence="4">Homotetramer.</text>
</comment>
<feature type="domain" description="Gfo/Idh/MocA-like oxidoreductase N-terminal" evidence="5">
    <location>
        <begin position="4"/>
        <end position="125"/>
    </location>
</feature>
<dbReference type="PANTHER" id="PTHR43593">
    <property type="match status" value="1"/>
</dbReference>
<organism evidence="7 8">
    <name type="scientific">Alicyclobacillus mali</name>
    <name type="common">ex Roth et al. 2021</name>
    <dbReference type="NCBI Taxonomy" id="1123961"/>
    <lineage>
        <taxon>Bacteria</taxon>
        <taxon>Bacillati</taxon>
        <taxon>Bacillota</taxon>
        <taxon>Bacilli</taxon>
        <taxon>Bacillales</taxon>
        <taxon>Alicyclobacillaceae</taxon>
        <taxon>Alicyclobacillus</taxon>
    </lineage>
</organism>
<dbReference type="RefSeq" id="WP_195867257.1">
    <property type="nucleotide sequence ID" value="NZ_JADPKZ010000033.1"/>
</dbReference>
<protein>
    <recommendedName>
        <fullName evidence="4">Inositol 2-dehydrogenase/D-chiro-inositol 3-dehydrogenase</fullName>
        <ecNumber evidence="4">1.1.1.18</ecNumber>
        <ecNumber evidence="4">1.1.1.369</ecNumber>
    </recommendedName>
    <alternativeName>
        <fullName evidence="4">Myo-inositol 2-dehydrogenase/D-chiro-inositol 3-dehydrogenase</fullName>
        <shortName evidence="4">MI 2-dehydrogenase/DCI 3-dehydrogenase</shortName>
    </alternativeName>
</protein>
<accession>A0ABS0F1I3</accession>
<dbReference type="SUPFAM" id="SSF51735">
    <property type="entry name" value="NAD(P)-binding Rossmann-fold domains"/>
    <property type="match status" value="1"/>
</dbReference>
<dbReference type="InterPro" id="IPR036291">
    <property type="entry name" value="NAD(P)-bd_dom_sf"/>
</dbReference>
<evidence type="ECO:0000313" key="7">
    <source>
        <dbReference type="EMBL" id="MBF8377137.1"/>
    </source>
</evidence>
<dbReference type="InterPro" id="IPR050424">
    <property type="entry name" value="Gfo-Idh-MocA_inositol_DH"/>
</dbReference>
<evidence type="ECO:0000259" key="6">
    <source>
        <dbReference type="Pfam" id="PF02894"/>
    </source>
</evidence>
<evidence type="ECO:0000256" key="1">
    <source>
        <dbReference type="ARBA" id="ARBA00010928"/>
    </source>
</evidence>
<dbReference type="InterPro" id="IPR023794">
    <property type="entry name" value="MI/DCI_dehydrogenase"/>
</dbReference>
<dbReference type="Gene3D" id="3.30.360.10">
    <property type="entry name" value="Dihydrodipicolinate Reductase, domain 2"/>
    <property type="match status" value="1"/>
</dbReference>
<evidence type="ECO:0000256" key="3">
    <source>
        <dbReference type="ARBA" id="ARBA00023027"/>
    </source>
</evidence>
<feature type="domain" description="Gfo/Idh/MocA-like oxidoreductase C-terminal" evidence="6">
    <location>
        <begin position="138"/>
        <end position="328"/>
    </location>
</feature>
<gene>
    <name evidence="4" type="primary">iolG</name>
    <name evidence="7" type="ORF">IW967_04530</name>
</gene>
<dbReference type="PANTHER" id="PTHR43593:SF1">
    <property type="entry name" value="INOSITOL 2-DEHYDROGENASE"/>
    <property type="match status" value="1"/>
</dbReference>
<dbReference type="Pfam" id="PF01408">
    <property type="entry name" value="GFO_IDH_MocA"/>
    <property type="match status" value="1"/>
</dbReference>
<comment type="pathway">
    <text evidence="4">Polyol metabolism; myo-inositol degradation into acetyl-CoA; acetyl-CoA from myo-inositol: step 1/7.</text>
</comment>
<keyword evidence="2 4" id="KW-0560">Oxidoreductase</keyword>
<evidence type="ECO:0000256" key="4">
    <source>
        <dbReference type="HAMAP-Rule" id="MF_01671"/>
    </source>
</evidence>
<dbReference type="InterPro" id="IPR004104">
    <property type="entry name" value="Gfo/Idh/MocA-like_OxRdtase_C"/>
</dbReference>
<dbReference type="Proteomes" id="UP000642910">
    <property type="component" value="Unassembled WGS sequence"/>
</dbReference>
<dbReference type="Gene3D" id="3.40.50.720">
    <property type="entry name" value="NAD(P)-binding Rossmann-like Domain"/>
    <property type="match status" value="1"/>
</dbReference>
<comment type="function">
    <text evidence="4">Involved in the oxidation of myo-inositol (MI) and D-chiro-inositol (DCI) to 2-keto-myo-inositol (2KMI or 2-inosose) and 1-keto-D-chiro-inositol (1KDCI), respectively.</text>
</comment>
<evidence type="ECO:0000256" key="2">
    <source>
        <dbReference type="ARBA" id="ARBA00023002"/>
    </source>
</evidence>
<comment type="catalytic activity">
    <reaction evidence="4">
        <text>1D-chiro-inositol + NAD(+) = scyllo-inosine + NADH + H(+)</text>
        <dbReference type="Rhea" id="RHEA:25832"/>
        <dbReference type="ChEBI" id="CHEBI:15378"/>
        <dbReference type="ChEBI" id="CHEBI:27372"/>
        <dbReference type="ChEBI" id="CHEBI:50920"/>
        <dbReference type="ChEBI" id="CHEBI:57540"/>
        <dbReference type="ChEBI" id="CHEBI:57945"/>
        <dbReference type="EC" id="1.1.1.369"/>
    </reaction>
</comment>
<dbReference type="EC" id="1.1.1.18" evidence="4"/>
<sequence length="346" mass="38380">MVTVRIGVIGTGAIGTEHIRRVEQRLSGGKVVAVTDISLDAARRCINALQLDARLYDSEDDLLQDPSIDAVIIASSGPAHEGSVLKAIDAGKYVFVEKPLATTVNGCLRIVQAEERTGKRLIQVGFMRRYDPRYMALKSEIKSGRYGAPLIVRCVHRNAHVDERYTTEMAVLDTLIHEIDVIRWLIGDEYVSVQVLYPRGTRYAHARLQDPQIFNLVTQSGVVITAEVFVNCQYGYDIQCEVVCEDGVISITVPKLLDIFRTGFRAQPLMQDWKLRFAEAYDAELQDFIDHVGRGDEPAGPSSVDGYIATLVGEACVLAQVSGEWVTIPRPEEDLIVKDSLGYGRL</sequence>
<keyword evidence="8" id="KW-1185">Reference proteome</keyword>
<dbReference type="SUPFAM" id="SSF55347">
    <property type="entry name" value="Glyceraldehyde-3-phosphate dehydrogenase-like, C-terminal domain"/>
    <property type="match status" value="1"/>
</dbReference>
<dbReference type="InterPro" id="IPR000683">
    <property type="entry name" value="Gfo/Idh/MocA-like_OxRdtase_N"/>
</dbReference>
<comment type="caution">
    <text evidence="7">The sequence shown here is derived from an EMBL/GenBank/DDBJ whole genome shotgun (WGS) entry which is preliminary data.</text>
</comment>
<comment type="catalytic activity">
    <reaction evidence="4">
        <text>myo-inositol + NAD(+) = scyllo-inosose + NADH + H(+)</text>
        <dbReference type="Rhea" id="RHEA:16949"/>
        <dbReference type="ChEBI" id="CHEBI:15378"/>
        <dbReference type="ChEBI" id="CHEBI:17268"/>
        <dbReference type="ChEBI" id="CHEBI:17811"/>
        <dbReference type="ChEBI" id="CHEBI:57540"/>
        <dbReference type="ChEBI" id="CHEBI:57945"/>
        <dbReference type="EC" id="1.1.1.18"/>
    </reaction>
</comment>
<reference evidence="7 8" key="1">
    <citation type="submission" date="2020-11" db="EMBL/GenBank/DDBJ databases">
        <title>Genomic insight of Alicyclobacillus mali FL 18 reveals a new arsenic-resistant strain, with potential in environmental biotechnology.</title>
        <authorList>
            <person name="Fiorentino G."/>
            <person name="Gallo G."/>
            <person name="Aulitto M."/>
        </authorList>
    </citation>
    <scope>NUCLEOTIDE SEQUENCE [LARGE SCALE GENOMIC DNA]</scope>
    <source>
        <strain evidence="7 8">FL 18</strain>
    </source>
</reference>